<dbReference type="GO" id="GO:0097575">
    <property type="term" value="C:lateral cell cortex"/>
    <property type="evidence" value="ECO:0007669"/>
    <property type="project" value="EnsemblFungi"/>
</dbReference>
<dbReference type="GO" id="GO:0097576">
    <property type="term" value="P:vacuole fusion"/>
    <property type="evidence" value="ECO:0007669"/>
    <property type="project" value="EnsemblFungi"/>
</dbReference>
<dbReference type="Gene3D" id="1.20.58.530">
    <property type="match status" value="1"/>
</dbReference>
<dbReference type="GO" id="GO:0051015">
    <property type="term" value="F:actin filament binding"/>
    <property type="evidence" value="ECO:0007669"/>
    <property type="project" value="TreeGrafter"/>
</dbReference>
<dbReference type="Proteomes" id="UP000016088">
    <property type="component" value="Unassembled WGS sequence"/>
</dbReference>
<dbReference type="Pfam" id="PF00612">
    <property type="entry name" value="IQ"/>
    <property type="match status" value="1"/>
</dbReference>
<feature type="coiled-coil region" evidence="9">
    <location>
        <begin position="1000"/>
        <end position="1034"/>
    </location>
</feature>
<dbReference type="InterPro" id="IPR002710">
    <property type="entry name" value="Dilute_dom"/>
</dbReference>
<dbReference type="FunFam" id="1.10.10.820:FF:000001">
    <property type="entry name" value="Myosin heavy chain"/>
    <property type="match status" value="1"/>
</dbReference>
<dbReference type="CDD" id="cd15474">
    <property type="entry name" value="Myo5p-like_CBD_fungal"/>
    <property type="match status" value="1"/>
</dbReference>
<evidence type="ECO:0000256" key="7">
    <source>
        <dbReference type="ARBA" id="ARBA00023203"/>
    </source>
</evidence>
<dbReference type="GO" id="GO:0061573">
    <property type="term" value="P:actin filament bundle retrograde transport"/>
    <property type="evidence" value="ECO:0007669"/>
    <property type="project" value="EnsemblFungi"/>
</dbReference>
<dbReference type="HOGENOM" id="CLU_000192_9_0_1"/>
<evidence type="ECO:0000256" key="4">
    <source>
        <dbReference type="ARBA" id="ARBA00023054"/>
    </source>
</evidence>
<dbReference type="GO" id="GO:0016887">
    <property type="term" value="F:ATP hydrolysis activity"/>
    <property type="evidence" value="ECO:0007669"/>
    <property type="project" value="UniProtKB-ARBA"/>
</dbReference>
<dbReference type="GO" id="GO:0000146">
    <property type="term" value="F:microfilament motor activity"/>
    <property type="evidence" value="ECO:0007669"/>
    <property type="project" value="EnsemblFungi"/>
</dbReference>
<dbReference type="SMART" id="SM00242">
    <property type="entry name" value="MYSc"/>
    <property type="match status" value="1"/>
</dbReference>
<dbReference type="Pfam" id="PF00063">
    <property type="entry name" value="Myosin_head"/>
    <property type="match status" value="1"/>
</dbReference>
<dbReference type="GO" id="GO:0031097">
    <property type="term" value="C:medial cortex"/>
    <property type="evidence" value="ECO:0007669"/>
    <property type="project" value="EnsemblFungi"/>
</dbReference>
<evidence type="ECO:0000256" key="3">
    <source>
        <dbReference type="ARBA" id="ARBA00022840"/>
    </source>
</evidence>
<dbReference type="PANTHER" id="PTHR13140">
    <property type="entry name" value="MYOSIN"/>
    <property type="match status" value="1"/>
</dbReference>
<keyword evidence="14" id="KW-1185">Reference proteome</keyword>
<dbReference type="GO" id="GO:1902716">
    <property type="term" value="C:cell cortex of growing cell tip"/>
    <property type="evidence" value="ECO:0007669"/>
    <property type="project" value="EnsemblFungi"/>
</dbReference>
<feature type="coiled-coil region" evidence="9">
    <location>
        <begin position="938"/>
        <end position="965"/>
    </location>
</feature>
<dbReference type="PROSITE" id="PS51126">
    <property type="entry name" value="DILUTE"/>
    <property type="match status" value="1"/>
</dbReference>
<dbReference type="GO" id="GO:0030479">
    <property type="term" value="C:actin cortical patch"/>
    <property type="evidence" value="ECO:0007669"/>
    <property type="project" value="EnsemblFungi"/>
</dbReference>
<dbReference type="GO" id="GO:0030050">
    <property type="term" value="P:vesicle transport along actin filament"/>
    <property type="evidence" value="ECO:0007669"/>
    <property type="project" value="EnsemblFungi"/>
</dbReference>
<dbReference type="InterPro" id="IPR036103">
    <property type="entry name" value="MYSc_Myo5"/>
</dbReference>
<dbReference type="Gene3D" id="1.10.10.820">
    <property type="match status" value="1"/>
</dbReference>
<evidence type="ECO:0000313" key="13">
    <source>
        <dbReference type="EMBL" id="EPX73513.1"/>
    </source>
</evidence>
<dbReference type="GO" id="GO:0005524">
    <property type="term" value="F:ATP binding"/>
    <property type="evidence" value="ECO:0007669"/>
    <property type="project" value="UniProtKB-UniRule"/>
</dbReference>
<dbReference type="Gene3D" id="1.20.5.190">
    <property type="match status" value="2"/>
</dbReference>
<evidence type="ECO:0000256" key="1">
    <source>
        <dbReference type="ARBA" id="ARBA00008314"/>
    </source>
</evidence>
<evidence type="ECO:0000259" key="12">
    <source>
        <dbReference type="PROSITE" id="PS51456"/>
    </source>
</evidence>
<dbReference type="SUPFAM" id="SSF52540">
    <property type="entry name" value="P-loop containing nucleoside triphosphate hydrolases"/>
    <property type="match status" value="2"/>
</dbReference>
<evidence type="ECO:0000313" key="14">
    <source>
        <dbReference type="Proteomes" id="UP000016088"/>
    </source>
</evidence>
<organism evidence="13 14">
    <name type="scientific">Schizosaccharomyces octosporus (strain yFS286)</name>
    <name type="common">Fission yeast</name>
    <name type="synonym">Octosporomyces octosporus</name>
    <dbReference type="NCBI Taxonomy" id="483514"/>
    <lineage>
        <taxon>Eukaryota</taxon>
        <taxon>Fungi</taxon>
        <taxon>Dikarya</taxon>
        <taxon>Ascomycota</taxon>
        <taxon>Taphrinomycotina</taxon>
        <taxon>Schizosaccharomycetes</taxon>
        <taxon>Schizosaccharomycetales</taxon>
        <taxon>Schizosaccharomycetaceae</taxon>
        <taxon>Schizosaccharomyces</taxon>
    </lineage>
</organism>
<evidence type="ECO:0000256" key="6">
    <source>
        <dbReference type="ARBA" id="ARBA00023175"/>
    </source>
</evidence>
<evidence type="ECO:0000256" key="10">
    <source>
        <dbReference type="SAM" id="MobiDB-lite"/>
    </source>
</evidence>
<dbReference type="PANTHER" id="PTHR13140:SF841">
    <property type="entry name" value="MYOSIN-52"/>
    <property type="match status" value="1"/>
</dbReference>
<dbReference type="OrthoDB" id="6108017at2759"/>
<proteinExistence type="inferred from homology"/>
<evidence type="ECO:0000256" key="9">
    <source>
        <dbReference type="SAM" id="Coils"/>
    </source>
</evidence>
<dbReference type="InterPro" id="IPR027417">
    <property type="entry name" value="P-loop_NTPase"/>
</dbReference>
<dbReference type="CDD" id="cd01380">
    <property type="entry name" value="MYSc_Myo5"/>
    <property type="match status" value="1"/>
</dbReference>
<dbReference type="PROSITE" id="PS51456">
    <property type="entry name" value="MYOSIN_MOTOR"/>
    <property type="match status" value="1"/>
</dbReference>
<dbReference type="GO" id="GO:0070649">
    <property type="term" value="P:formin-nucleated actin cable assembly"/>
    <property type="evidence" value="ECO:0007669"/>
    <property type="project" value="EnsemblFungi"/>
</dbReference>
<keyword evidence="4 9" id="KW-0175">Coiled coil</keyword>
<dbReference type="PRINTS" id="PR00193">
    <property type="entry name" value="MYOSINHEAVY"/>
</dbReference>
<dbReference type="GO" id="GO:0016459">
    <property type="term" value="C:myosin complex"/>
    <property type="evidence" value="ECO:0007669"/>
    <property type="project" value="UniProtKB-KW"/>
</dbReference>
<keyword evidence="3 8" id="KW-0067">ATP-binding</keyword>
<feature type="binding site" evidence="8">
    <location>
        <begin position="167"/>
        <end position="174"/>
    </location>
    <ligand>
        <name>ATP</name>
        <dbReference type="ChEBI" id="CHEBI:30616"/>
    </ligand>
</feature>
<dbReference type="Pfam" id="PF01843">
    <property type="entry name" value="DIL"/>
    <property type="match status" value="1"/>
</dbReference>
<evidence type="ECO:0000256" key="8">
    <source>
        <dbReference type="PROSITE-ProRule" id="PRU00782"/>
    </source>
</evidence>
<dbReference type="eggNOG" id="KOG0160">
    <property type="taxonomic scope" value="Eukaryota"/>
</dbReference>
<evidence type="ECO:0000256" key="5">
    <source>
        <dbReference type="ARBA" id="ARBA00023123"/>
    </source>
</evidence>
<accession>S9Q1C2</accession>
<evidence type="ECO:0000259" key="11">
    <source>
        <dbReference type="PROSITE" id="PS51126"/>
    </source>
</evidence>
<dbReference type="GO" id="GO:1904601">
    <property type="term" value="P:protein transport to mating projection actin fusion focus"/>
    <property type="evidence" value="ECO:0007669"/>
    <property type="project" value="EnsemblFungi"/>
</dbReference>
<keyword evidence="5 8" id="KW-0518">Myosin</keyword>
<feature type="domain" description="Dilute" evidence="11">
    <location>
        <begin position="1183"/>
        <end position="1435"/>
    </location>
</feature>
<dbReference type="EMBL" id="KE503206">
    <property type="protein sequence ID" value="EPX73513.1"/>
    <property type="molecule type" value="Genomic_DNA"/>
</dbReference>
<dbReference type="Gene3D" id="1.20.120.720">
    <property type="entry name" value="Myosin VI head, motor domain, U50 subdomain"/>
    <property type="match status" value="1"/>
</dbReference>
<reference evidence="13 14" key="1">
    <citation type="journal article" date="2011" name="Science">
        <title>Comparative functional genomics of the fission yeasts.</title>
        <authorList>
            <person name="Rhind N."/>
            <person name="Chen Z."/>
            <person name="Yassour M."/>
            <person name="Thompson D.A."/>
            <person name="Haas B.J."/>
            <person name="Habib N."/>
            <person name="Wapinski I."/>
            <person name="Roy S."/>
            <person name="Lin M.F."/>
            <person name="Heiman D.I."/>
            <person name="Young S.K."/>
            <person name="Furuya K."/>
            <person name="Guo Y."/>
            <person name="Pidoux A."/>
            <person name="Chen H.M."/>
            <person name="Robbertse B."/>
            <person name="Goldberg J.M."/>
            <person name="Aoki K."/>
            <person name="Bayne E.H."/>
            <person name="Berlin A.M."/>
            <person name="Desjardins C.A."/>
            <person name="Dobbs E."/>
            <person name="Dukaj L."/>
            <person name="Fan L."/>
            <person name="FitzGerald M.G."/>
            <person name="French C."/>
            <person name="Gujja S."/>
            <person name="Hansen K."/>
            <person name="Keifenheim D."/>
            <person name="Levin J.Z."/>
            <person name="Mosher R.A."/>
            <person name="Mueller C.A."/>
            <person name="Pfiffner J."/>
            <person name="Priest M."/>
            <person name="Russ C."/>
            <person name="Smialowska A."/>
            <person name="Swoboda P."/>
            <person name="Sykes S.M."/>
            <person name="Vaughn M."/>
            <person name="Vengrova S."/>
            <person name="Yoder R."/>
            <person name="Zeng Q."/>
            <person name="Allshire R."/>
            <person name="Baulcombe D."/>
            <person name="Birren B.W."/>
            <person name="Brown W."/>
            <person name="Ekwall K."/>
            <person name="Kellis M."/>
            <person name="Leatherwood J."/>
            <person name="Levin H."/>
            <person name="Margalit H."/>
            <person name="Martienssen R."/>
            <person name="Nieduszynski C.A."/>
            <person name="Spatafora J.W."/>
            <person name="Friedman N."/>
            <person name="Dalgaard J.Z."/>
            <person name="Baumann P."/>
            <person name="Niki H."/>
            <person name="Regev A."/>
            <person name="Nusbaum C."/>
        </authorList>
    </citation>
    <scope>NUCLEOTIDE SEQUENCE [LARGE SCALE GENOMIC DNA]</scope>
    <source>
        <strain evidence="14">yFS286</strain>
    </source>
</reference>
<feature type="region of interest" description="Disordered" evidence="10">
    <location>
        <begin position="623"/>
        <end position="646"/>
    </location>
</feature>
<feature type="region of interest" description="Disordered" evidence="10">
    <location>
        <begin position="1503"/>
        <end position="1524"/>
    </location>
</feature>
<dbReference type="Gene3D" id="1.20.5.4820">
    <property type="match status" value="1"/>
</dbReference>
<keyword evidence="2 8" id="KW-0547">Nucleotide-binding</keyword>
<feature type="region of interest" description="Actin-binding" evidence="8">
    <location>
        <begin position="653"/>
        <end position="675"/>
    </location>
</feature>
<dbReference type="RefSeq" id="XP_013016680.1">
    <property type="nucleotide sequence ID" value="XM_013161226.1"/>
</dbReference>
<dbReference type="InterPro" id="IPR001609">
    <property type="entry name" value="Myosin_head_motor_dom-like"/>
</dbReference>
<dbReference type="InterPro" id="IPR036961">
    <property type="entry name" value="Kinesin_motor_dom_sf"/>
</dbReference>
<dbReference type="GeneID" id="25031710"/>
<dbReference type="GO" id="GO:1990896">
    <property type="term" value="P:protein localization to cell cortex of cell tip"/>
    <property type="evidence" value="ECO:0007669"/>
    <property type="project" value="EnsemblFungi"/>
</dbReference>
<feature type="domain" description="Myosin motor" evidence="12">
    <location>
        <begin position="73"/>
        <end position="772"/>
    </location>
</feature>
<keyword evidence="6 8" id="KW-0505">Motor protein</keyword>
<dbReference type="PROSITE" id="PS50096">
    <property type="entry name" value="IQ"/>
    <property type="match status" value="2"/>
</dbReference>
<dbReference type="OMA" id="DGCFVEP"/>
<protein>
    <submittedName>
        <fullName evidence="13">Myosin type V</fullName>
    </submittedName>
</protein>
<dbReference type="GO" id="GO:0016020">
    <property type="term" value="C:membrane"/>
    <property type="evidence" value="ECO:0007669"/>
    <property type="project" value="TreeGrafter"/>
</dbReference>
<evidence type="ECO:0000256" key="2">
    <source>
        <dbReference type="ARBA" id="ARBA00022741"/>
    </source>
</evidence>
<dbReference type="GO" id="GO:1990819">
    <property type="term" value="C:mating projection actin fusion focus"/>
    <property type="evidence" value="ECO:0007669"/>
    <property type="project" value="EnsemblFungi"/>
</dbReference>
<sequence length="1524" mass="175246">MSSGIYYKGLQCWIPDKERQWSPGIVKSCSIESNKAKLIVEDEDGNESTFSAKPEDLEEEGKNGLPFLRSSLSDPDDLTNLAYLNEPSVLDALLTRYNQLQIYTYSGIVLIALNPFQSLPKLYTPEVVRVYSEKSRDQLDPHLYAIAEDSFKCMNRERKNQTIIISGESGAGKTVSARYIMRYFASVQTLSDPSSTANVDSDSVQLTAVENEILATNPIMEAFGNSKTSRNDNSSRFGKYIQIMFDKNSIIIGAKIQTYLLERSRLVFQPKSERNYHIFYQLLAGASPEQLEEWNLSADVNDYNYLRQGESPTIDGVDDAKEFQETVNALKMVSINSDTSKSIFSMLAALLHVGNIEIKGSRNDSYIDSKNEHLLNASKLLGVDSSTFIKWLTKRKIKMASEGIIKPLTDYQGLVVRDSVSKFLYASLFDWLVATINTALMNSAVKQNQISESFIGVLDIYGFEHFEKNSFEQFCINYANEKLQQEFYKHVFKLEQDEYANEGLNWSYIDYQDNQQCISMIENRMGILSLLDEECRMPTNSDENWVTKLNDAFDKPEFKNSYKKARFGNNSFTVRHYALDVTYNAEGFIEKNKDTISDELIDLFSESSVPFIKDLVQFRLQQTASQDSGGSNNKRSKSKPKSNTLGSMFKNSLISLMGTINETNAHYIRCIKPNEQKEAWKFDNVMVTSQLRACGVLETIKISCAGFPSRWTFEDFVSQYYMLVPSADRSDNPLTFTTAILSKTIDSAKYQIGKSKIFFRSGVTPQLEAAKDRALKHAAQLLYDAFATNYYRTRFLNLRKRVSRFQAMAHGYLSRRTTQAEIFSKSITIISSLWKTHVERRKFLEAKASILFLQSAVRGFLFRRNQRVGRMEQAAASIKNVWKTHRERQSFMKLRHCTIRIQSLIRMKHAMRQLVELRIESKKASHFKQVSYKLESKLFNMTKKLDESEQENTKLKDRIFELESHLSNYAEATLSKERELEQTHVLLSDHSQDQEYKLALSEKEKELSDLRSFINRYKDDNQELLRMNTTLKAQLGKDADVISSQTAEIKEKNKIIAKLTKASKVLNSSFGSEQTRVSEEKSRRDSSLMEMRTQKELLILLMNDGLKHDLDKLTEFAGKTYVWDKTVELLNKKEQDESKPHLFLAKALFIIISQMWKTNLSQESVALIERYCVHILEYISQRTQIRREIRADMGFWIANTHTLLYLVRTKLYGLKRSSSLTLSFSESYDAIHTVFDMLDSHLSKIVSMWIDQITAALRPLIVDGIIVSGNQIDKGEKRLIPRVFDKDVKSIEHILHILNEVHDSCQTYRVSLAIFACVISSLYRFIDVEAFNALMTKEKGSWKRGVNMSYNFSRLREWCTHRGVVEATLQLEEISQASKFLQTCMNKQKILDNVSLLWILNMQQLRKLLDKYVAETYESKVPKKVMDELSNMARAEGLDRPETITYDKVIYELNDTFEEEPSLEQVTIPVECKVTYIQRVIDLASAEESFDQALLTLHDNSVESNPFENQENELREIGNGVKAE</sequence>
<dbReference type="InterPro" id="IPR000048">
    <property type="entry name" value="IQ_motif_EF-hand-BS"/>
</dbReference>
<comment type="similarity">
    <text evidence="1 8">Belongs to the TRAFAC class myosin-kinesin ATPase superfamily. Myosin family.</text>
</comment>
<dbReference type="Gene3D" id="3.40.850.10">
    <property type="entry name" value="Kinesin motor domain"/>
    <property type="match status" value="1"/>
</dbReference>
<dbReference type="GO" id="GO:0090726">
    <property type="term" value="C:cortical dynamic polarity patch"/>
    <property type="evidence" value="ECO:0007669"/>
    <property type="project" value="EnsemblFungi"/>
</dbReference>
<dbReference type="VEuPathDB" id="FungiDB:SOCG_02736"/>
<keyword evidence="7 8" id="KW-0009">Actin-binding</keyword>
<gene>
    <name evidence="13" type="ORF">SOCG_02736</name>
</gene>
<dbReference type="SMART" id="SM01132">
    <property type="entry name" value="DIL"/>
    <property type="match status" value="1"/>
</dbReference>
<name>S9Q1C2_SCHOY</name>
<dbReference type="SMART" id="SM00015">
    <property type="entry name" value="IQ"/>
    <property type="match status" value="5"/>
</dbReference>